<dbReference type="EMBL" id="CAKXAJ010025879">
    <property type="protein sequence ID" value="CAH2244965.1"/>
    <property type="molecule type" value="Genomic_DNA"/>
</dbReference>
<sequence>MVETLDTIEMNKNAWPFFNQKKIVGHDWGYYTMVTDLPKYSHDVLKFNIATTGTLTALPYIAMWSTLAQWRVAFWVCFAVLVGTNVVYCIWADGEQQWWDDVRQFGYPPDWKHGTLIPDANPEQPETVPLSSKKETEDL</sequence>
<accession>A0A8S4S4U5</accession>
<dbReference type="GO" id="GO:0006820">
    <property type="term" value="P:monoatomic anion transport"/>
    <property type="evidence" value="ECO:0007669"/>
    <property type="project" value="TreeGrafter"/>
</dbReference>
<reference evidence="7" key="1">
    <citation type="submission" date="2022-03" db="EMBL/GenBank/DDBJ databases">
        <authorList>
            <person name="Lindestad O."/>
        </authorList>
    </citation>
    <scope>NUCLEOTIDE SEQUENCE</scope>
</reference>
<evidence type="ECO:0000256" key="6">
    <source>
        <dbReference type="SAM" id="Phobius"/>
    </source>
</evidence>
<keyword evidence="8" id="KW-1185">Reference proteome</keyword>
<name>A0A8S4S4U5_9NEOP</name>
<keyword evidence="4 6" id="KW-0472">Membrane</keyword>
<evidence type="ECO:0000313" key="8">
    <source>
        <dbReference type="Proteomes" id="UP000838756"/>
    </source>
</evidence>
<evidence type="ECO:0000313" key="7">
    <source>
        <dbReference type="EMBL" id="CAH2244965.1"/>
    </source>
</evidence>
<comment type="subcellular location">
    <subcellularLocation>
        <location evidence="1">Membrane</location>
        <topology evidence="1">Multi-pass membrane protein</topology>
    </subcellularLocation>
</comment>
<evidence type="ECO:0000256" key="3">
    <source>
        <dbReference type="ARBA" id="ARBA00022989"/>
    </source>
</evidence>
<feature type="transmembrane region" description="Helical" evidence="6">
    <location>
        <begin position="72"/>
        <end position="91"/>
    </location>
</feature>
<keyword evidence="2 6" id="KW-0812">Transmembrane</keyword>
<dbReference type="InterPro" id="IPR050382">
    <property type="entry name" value="MFS_Na/Anion_cotransporter"/>
</dbReference>
<evidence type="ECO:0000256" key="1">
    <source>
        <dbReference type="ARBA" id="ARBA00004141"/>
    </source>
</evidence>
<evidence type="ECO:0000256" key="2">
    <source>
        <dbReference type="ARBA" id="ARBA00022692"/>
    </source>
</evidence>
<dbReference type="OrthoDB" id="2985014at2759"/>
<evidence type="ECO:0000256" key="5">
    <source>
        <dbReference type="SAM" id="MobiDB-lite"/>
    </source>
</evidence>
<dbReference type="Proteomes" id="UP000838756">
    <property type="component" value="Unassembled WGS sequence"/>
</dbReference>
<organism evidence="7 8">
    <name type="scientific">Pararge aegeria aegeria</name>
    <dbReference type="NCBI Taxonomy" id="348720"/>
    <lineage>
        <taxon>Eukaryota</taxon>
        <taxon>Metazoa</taxon>
        <taxon>Ecdysozoa</taxon>
        <taxon>Arthropoda</taxon>
        <taxon>Hexapoda</taxon>
        <taxon>Insecta</taxon>
        <taxon>Pterygota</taxon>
        <taxon>Neoptera</taxon>
        <taxon>Endopterygota</taxon>
        <taxon>Lepidoptera</taxon>
        <taxon>Glossata</taxon>
        <taxon>Ditrysia</taxon>
        <taxon>Papilionoidea</taxon>
        <taxon>Nymphalidae</taxon>
        <taxon>Satyrinae</taxon>
        <taxon>Satyrini</taxon>
        <taxon>Parargina</taxon>
        <taxon>Pararge</taxon>
    </lineage>
</organism>
<dbReference type="GO" id="GO:0016020">
    <property type="term" value="C:membrane"/>
    <property type="evidence" value="ECO:0007669"/>
    <property type="project" value="UniProtKB-SubCell"/>
</dbReference>
<evidence type="ECO:0000256" key="4">
    <source>
        <dbReference type="ARBA" id="ARBA00023136"/>
    </source>
</evidence>
<feature type="transmembrane region" description="Helical" evidence="6">
    <location>
        <begin position="47"/>
        <end position="66"/>
    </location>
</feature>
<dbReference type="PANTHER" id="PTHR11662:SF415">
    <property type="entry name" value="AT30085P-RELATED"/>
    <property type="match status" value="1"/>
</dbReference>
<proteinExistence type="predicted"/>
<gene>
    <name evidence="7" type="primary">jg16087</name>
    <name evidence="7" type="ORF">PAEG_LOCUS20862</name>
</gene>
<comment type="caution">
    <text evidence="7">The sequence shown here is derived from an EMBL/GenBank/DDBJ whole genome shotgun (WGS) entry which is preliminary data.</text>
</comment>
<dbReference type="PANTHER" id="PTHR11662">
    <property type="entry name" value="SOLUTE CARRIER FAMILY 17"/>
    <property type="match status" value="1"/>
</dbReference>
<dbReference type="GO" id="GO:0022857">
    <property type="term" value="F:transmembrane transporter activity"/>
    <property type="evidence" value="ECO:0007669"/>
    <property type="project" value="TreeGrafter"/>
</dbReference>
<feature type="region of interest" description="Disordered" evidence="5">
    <location>
        <begin position="116"/>
        <end position="139"/>
    </location>
</feature>
<protein>
    <submittedName>
        <fullName evidence="7">Jg16087 protein</fullName>
    </submittedName>
</protein>
<dbReference type="AlphaFoldDB" id="A0A8S4S4U5"/>
<keyword evidence="3 6" id="KW-1133">Transmembrane helix</keyword>